<dbReference type="InterPro" id="IPR015421">
    <property type="entry name" value="PyrdxlP-dep_Trfase_major"/>
</dbReference>
<keyword evidence="7" id="KW-0808">Transferase</keyword>
<evidence type="ECO:0000313" key="8">
    <source>
        <dbReference type="Proteomes" id="UP001176960"/>
    </source>
</evidence>
<comment type="similarity">
    <text evidence="1">In the C-terminal section; belongs to the class-I pyridoxal-phosphate-dependent aminotransferase family.</text>
</comment>
<keyword evidence="7" id="KW-0032">Aminotransferase</keyword>
<dbReference type="GO" id="GO:0003700">
    <property type="term" value="F:DNA-binding transcription factor activity"/>
    <property type="evidence" value="ECO:0007669"/>
    <property type="project" value="InterPro"/>
</dbReference>
<evidence type="ECO:0000256" key="4">
    <source>
        <dbReference type="ARBA" id="ARBA00023125"/>
    </source>
</evidence>
<name>A0AA35UI30_9PROT</name>
<dbReference type="InterPro" id="IPR015422">
    <property type="entry name" value="PyrdxlP-dep_Trfase_small"/>
</dbReference>
<evidence type="ECO:0000259" key="6">
    <source>
        <dbReference type="PROSITE" id="PS50949"/>
    </source>
</evidence>
<evidence type="ECO:0000256" key="5">
    <source>
        <dbReference type="ARBA" id="ARBA00023163"/>
    </source>
</evidence>
<dbReference type="PANTHER" id="PTHR46577">
    <property type="entry name" value="HTH-TYPE TRANSCRIPTIONAL REGULATORY PROTEIN GABR"/>
    <property type="match status" value="1"/>
</dbReference>
<keyword evidence="2" id="KW-0663">Pyridoxal phosphate</keyword>
<dbReference type="Pfam" id="PF00155">
    <property type="entry name" value="Aminotran_1_2"/>
    <property type="match status" value="1"/>
</dbReference>
<dbReference type="Gene3D" id="1.10.10.10">
    <property type="entry name" value="Winged helix-like DNA-binding domain superfamily/Winged helix DNA-binding domain"/>
    <property type="match status" value="1"/>
</dbReference>
<keyword evidence="5" id="KW-0804">Transcription</keyword>
<keyword evidence="4" id="KW-0238">DNA-binding</keyword>
<keyword evidence="8" id="KW-1185">Reference proteome</keyword>
<dbReference type="GO" id="GO:0008483">
    <property type="term" value="F:transaminase activity"/>
    <property type="evidence" value="ECO:0007669"/>
    <property type="project" value="UniProtKB-KW"/>
</dbReference>
<proteinExistence type="inferred from homology"/>
<gene>
    <name evidence="7" type="ORF">LMG32879_001455</name>
</gene>
<dbReference type="Pfam" id="PF00392">
    <property type="entry name" value="GntR"/>
    <property type="match status" value="1"/>
</dbReference>
<dbReference type="SUPFAM" id="SSF46785">
    <property type="entry name" value="Winged helix' DNA-binding domain"/>
    <property type="match status" value="1"/>
</dbReference>
<dbReference type="SUPFAM" id="SSF53383">
    <property type="entry name" value="PLP-dependent transferases"/>
    <property type="match status" value="1"/>
</dbReference>
<feature type="domain" description="HTH gntR-type" evidence="6">
    <location>
        <begin position="19"/>
        <end position="87"/>
    </location>
</feature>
<dbReference type="InterPro" id="IPR036390">
    <property type="entry name" value="WH_DNA-bd_sf"/>
</dbReference>
<dbReference type="SMART" id="SM00345">
    <property type="entry name" value="HTH_GNTR"/>
    <property type="match status" value="1"/>
</dbReference>
<dbReference type="CDD" id="cd07377">
    <property type="entry name" value="WHTH_GntR"/>
    <property type="match status" value="1"/>
</dbReference>
<evidence type="ECO:0000256" key="3">
    <source>
        <dbReference type="ARBA" id="ARBA00023015"/>
    </source>
</evidence>
<dbReference type="Gene3D" id="3.40.640.10">
    <property type="entry name" value="Type I PLP-dependent aspartate aminotransferase-like (Major domain)"/>
    <property type="match status" value="1"/>
</dbReference>
<comment type="caution">
    <text evidence="7">The sequence shown here is derived from an EMBL/GenBank/DDBJ whole genome shotgun (WGS) entry which is preliminary data.</text>
</comment>
<organism evidence="7 8">
    <name type="scientific">Brytella acorum</name>
    <dbReference type="NCBI Taxonomy" id="2959299"/>
    <lineage>
        <taxon>Bacteria</taxon>
        <taxon>Pseudomonadati</taxon>
        <taxon>Pseudomonadota</taxon>
        <taxon>Alphaproteobacteria</taxon>
        <taxon>Acetobacterales</taxon>
        <taxon>Acetobacteraceae</taxon>
        <taxon>Brytella</taxon>
    </lineage>
</organism>
<sequence length="467" mass="50855">MPDVDLMPRWKRLVDRNPGPAYLSIVLALEDSLRQRLLQDGDRLPPQRQIARMLGVDLTTVTRGFSEARRRGLIEATVGRGTFIKTGAGDAGWRDTQGAIIDLTMNIPPVPDSPSLENLIQSDMRALLRKSDSGALLSYRVTGGTVEERRLGAEWVKPLVGARKEDLVLIVPGAQAAIAAVVSTLTSPGDTILTDRFTYPGIRAVAAQFGLIIKGVEGDAEGMMPDAMDDVCRRYAPKLIYCTPTVQNPSTATMSVQRREAILAVARQHRLFLLEDDPYGLLLRDPLPALAQLDPSRVFYISSLSKVISPGLRLAYLVVPSMEAGYRMTSAIRALSLASSGLMTSLATRWIQNGSAGAILSAIQTELRERQAIALGILGGGHGMHPDGPHVWLKLPEWWESAEFVSHARKQGLGLVPGSVFAVEHEPPRRVRIALGSASSRESLEPSLRRVADLLVHRREHGFGAVV</sequence>
<dbReference type="GO" id="GO:0030170">
    <property type="term" value="F:pyridoxal phosphate binding"/>
    <property type="evidence" value="ECO:0007669"/>
    <property type="project" value="InterPro"/>
</dbReference>
<dbReference type="PROSITE" id="PS50949">
    <property type="entry name" value="HTH_GNTR"/>
    <property type="match status" value="1"/>
</dbReference>
<protein>
    <submittedName>
        <fullName evidence="7">PLP-dependent aminotransferase family protein</fullName>
    </submittedName>
</protein>
<dbReference type="CDD" id="cd00609">
    <property type="entry name" value="AAT_like"/>
    <property type="match status" value="1"/>
</dbReference>
<dbReference type="InterPro" id="IPR036388">
    <property type="entry name" value="WH-like_DNA-bd_sf"/>
</dbReference>
<dbReference type="InterPro" id="IPR004839">
    <property type="entry name" value="Aminotransferase_I/II_large"/>
</dbReference>
<accession>A0AA35UI30</accession>
<dbReference type="InterPro" id="IPR051446">
    <property type="entry name" value="HTH_trans_reg/aminotransferase"/>
</dbReference>
<evidence type="ECO:0000256" key="2">
    <source>
        <dbReference type="ARBA" id="ARBA00022898"/>
    </source>
</evidence>
<dbReference type="InterPro" id="IPR015424">
    <property type="entry name" value="PyrdxlP-dep_Trfase"/>
</dbReference>
<evidence type="ECO:0000313" key="7">
    <source>
        <dbReference type="EMBL" id="CAI9120619.1"/>
    </source>
</evidence>
<dbReference type="InterPro" id="IPR000524">
    <property type="entry name" value="Tscrpt_reg_HTH_GntR"/>
</dbReference>
<dbReference type="AlphaFoldDB" id="A0AA35UI30"/>
<dbReference type="PANTHER" id="PTHR46577:SF1">
    <property type="entry name" value="HTH-TYPE TRANSCRIPTIONAL REGULATORY PROTEIN GABR"/>
    <property type="match status" value="1"/>
</dbReference>
<dbReference type="EMBL" id="CATKSH010000007">
    <property type="protein sequence ID" value="CAI9120619.1"/>
    <property type="molecule type" value="Genomic_DNA"/>
</dbReference>
<evidence type="ECO:0000256" key="1">
    <source>
        <dbReference type="ARBA" id="ARBA00005384"/>
    </source>
</evidence>
<keyword evidence="3" id="KW-0805">Transcription regulation</keyword>
<dbReference type="GO" id="GO:0003677">
    <property type="term" value="F:DNA binding"/>
    <property type="evidence" value="ECO:0007669"/>
    <property type="project" value="UniProtKB-KW"/>
</dbReference>
<dbReference type="RefSeq" id="WP_289841295.1">
    <property type="nucleotide sequence ID" value="NZ_CATKSH010000007.1"/>
</dbReference>
<dbReference type="Gene3D" id="3.90.1150.10">
    <property type="entry name" value="Aspartate Aminotransferase, domain 1"/>
    <property type="match status" value="1"/>
</dbReference>
<dbReference type="Proteomes" id="UP001176960">
    <property type="component" value="Unassembled WGS sequence"/>
</dbReference>
<reference evidence="7" key="1">
    <citation type="submission" date="2023-03" db="EMBL/GenBank/DDBJ databases">
        <authorList>
            <person name="Cleenwerck I."/>
        </authorList>
    </citation>
    <scope>NUCLEOTIDE SEQUENCE</scope>
    <source>
        <strain evidence="7">LMG 32879</strain>
    </source>
</reference>